<dbReference type="Proteomes" id="UP001303160">
    <property type="component" value="Unassembled WGS sequence"/>
</dbReference>
<evidence type="ECO:0000313" key="3">
    <source>
        <dbReference type="Proteomes" id="UP001303160"/>
    </source>
</evidence>
<feature type="region of interest" description="Disordered" evidence="1">
    <location>
        <begin position="184"/>
        <end position="203"/>
    </location>
</feature>
<proteinExistence type="predicted"/>
<protein>
    <submittedName>
        <fullName evidence="2">Uncharacterized protein</fullName>
    </submittedName>
</protein>
<name>A0AAN6XEV2_9PEZI</name>
<feature type="region of interest" description="Disordered" evidence="1">
    <location>
        <begin position="118"/>
        <end position="152"/>
    </location>
</feature>
<dbReference type="AlphaFoldDB" id="A0AAN6XEV2"/>
<dbReference type="EMBL" id="MU863966">
    <property type="protein sequence ID" value="KAK4197312.1"/>
    <property type="molecule type" value="Genomic_DNA"/>
</dbReference>
<reference evidence="2" key="2">
    <citation type="submission" date="2023-05" db="EMBL/GenBank/DDBJ databases">
        <authorList>
            <consortium name="Lawrence Berkeley National Laboratory"/>
            <person name="Steindorff A."/>
            <person name="Hensen N."/>
            <person name="Bonometti L."/>
            <person name="Westerberg I."/>
            <person name="Brannstrom I.O."/>
            <person name="Guillou S."/>
            <person name="Cros-Aarteil S."/>
            <person name="Calhoun S."/>
            <person name="Haridas S."/>
            <person name="Kuo A."/>
            <person name="Mondo S."/>
            <person name="Pangilinan J."/>
            <person name="Riley R."/>
            <person name="Labutti K."/>
            <person name="Andreopoulos B."/>
            <person name="Lipzen A."/>
            <person name="Chen C."/>
            <person name="Yanf M."/>
            <person name="Daum C."/>
            <person name="Ng V."/>
            <person name="Clum A."/>
            <person name="Ohm R."/>
            <person name="Martin F."/>
            <person name="Silar P."/>
            <person name="Natvig D."/>
            <person name="Lalanne C."/>
            <person name="Gautier V."/>
            <person name="Ament-Velasquez S.L."/>
            <person name="Kruys A."/>
            <person name="Hutchinson M.I."/>
            <person name="Powell A.J."/>
            <person name="Barry K."/>
            <person name="Miller A.N."/>
            <person name="Grigoriev I.V."/>
            <person name="Debuchy R."/>
            <person name="Gladieux P."/>
            <person name="Thoren M.H."/>
            <person name="Johannesson H."/>
        </authorList>
    </citation>
    <scope>NUCLEOTIDE SEQUENCE</scope>
    <source>
        <strain evidence="2">CBS 315.58</strain>
    </source>
</reference>
<evidence type="ECO:0000313" key="2">
    <source>
        <dbReference type="EMBL" id="KAK4197312.1"/>
    </source>
</evidence>
<keyword evidence="3" id="KW-1185">Reference proteome</keyword>
<evidence type="ECO:0000256" key="1">
    <source>
        <dbReference type="SAM" id="MobiDB-lite"/>
    </source>
</evidence>
<organism evidence="2 3">
    <name type="scientific">Triangularia verruculosa</name>
    <dbReference type="NCBI Taxonomy" id="2587418"/>
    <lineage>
        <taxon>Eukaryota</taxon>
        <taxon>Fungi</taxon>
        <taxon>Dikarya</taxon>
        <taxon>Ascomycota</taxon>
        <taxon>Pezizomycotina</taxon>
        <taxon>Sordariomycetes</taxon>
        <taxon>Sordariomycetidae</taxon>
        <taxon>Sordariales</taxon>
        <taxon>Podosporaceae</taxon>
        <taxon>Triangularia</taxon>
    </lineage>
</organism>
<sequence length="257" mass="28764">MMSSTDSDSGQTHDEEPITSEARRRWDCAILEQIRHLIDLPTLQFALASLSNQIRIGQPFESHAEQSERRCRRRPVRTTLSVMLGNQVIASHSHEGVKNHTESRQVFSSLLEAASRPGLCPRPIFPPSFSTKEETASQPPASQGSQSDEEYTDRRIIGDESGHRNDGADYNIASLIRTISTPARLFPGASPSAHMRQRRRRGMQRALMRELERLERESVFSNYNADGNPDVEGENGEPNEHDPGNGEADNDMAFALQ</sequence>
<accession>A0AAN6XEV2</accession>
<reference evidence="2" key="1">
    <citation type="journal article" date="2023" name="Mol. Phylogenet. Evol.">
        <title>Genome-scale phylogeny and comparative genomics of the fungal order Sordariales.</title>
        <authorList>
            <person name="Hensen N."/>
            <person name="Bonometti L."/>
            <person name="Westerberg I."/>
            <person name="Brannstrom I.O."/>
            <person name="Guillou S."/>
            <person name="Cros-Aarteil S."/>
            <person name="Calhoun S."/>
            <person name="Haridas S."/>
            <person name="Kuo A."/>
            <person name="Mondo S."/>
            <person name="Pangilinan J."/>
            <person name="Riley R."/>
            <person name="LaButti K."/>
            <person name="Andreopoulos B."/>
            <person name="Lipzen A."/>
            <person name="Chen C."/>
            <person name="Yan M."/>
            <person name="Daum C."/>
            <person name="Ng V."/>
            <person name="Clum A."/>
            <person name="Steindorff A."/>
            <person name="Ohm R.A."/>
            <person name="Martin F."/>
            <person name="Silar P."/>
            <person name="Natvig D.O."/>
            <person name="Lalanne C."/>
            <person name="Gautier V."/>
            <person name="Ament-Velasquez S.L."/>
            <person name="Kruys A."/>
            <person name="Hutchinson M.I."/>
            <person name="Powell A.J."/>
            <person name="Barry K."/>
            <person name="Miller A.N."/>
            <person name="Grigoriev I.V."/>
            <person name="Debuchy R."/>
            <person name="Gladieux P."/>
            <person name="Hiltunen Thoren M."/>
            <person name="Johannesson H."/>
        </authorList>
    </citation>
    <scope>NUCLEOTIDE SEQUENCE</scope>
    <source>
        <strain evidence="2">CBS 315.58</strain>
    </source>
</reference>
<comment type="caution">
    <text evidence="2">The sequence shown here is derived from an EMBL/GenBank/DDBJ whole genome shotgun (WGS) entry which is preliminary data.</text>
</comment>
<feature type="compositionally biased region" description="Low complexity" evidence="1">
    <location>
        <begin position="136"/>
        <end position="146"/>
    </location>
</feature>
<gene>
    <name evidence="2" type="ORF">QBC40DRAFT_285856</name>
</gene>
<feature type="region of interest" description="Disordered" evidence="1">
    <location>
        <begin position="218"/>
        <end position="257"/>
    </location>
</feature>